<dbReference type="AlphaFoldDB" id="A0A1N6Z175"/>
<accession>A0A1N6Z175</accession>
<dbReference type="Proteomes" id="UP000185687">
    <property type="component" value="Unassembled WGS sequence"/>
</dbReference>
<reference evidence="1 2" key="1">
    <citation type="submission" date="2017-01" db="EMBL/GenBank/DDBJ databases">
        <authorList>
            <person name="Mah S.A."/>
            <person name="Swanson W.J."/>
            <person name="Moy G.W."/>
            <person name="Vacquier V.D."/>
        </authorList>
    </citation>
    <scope>NUCLEOTIDE SEQUENCE [LARGE SCALE GENOMIC DNA]</scope>
    <source>
        <strain evidence="1 2">CGMCC 1.8909</strain>
    </source>
</reference>
<dbReference type="EMBL" id="FTNP01000001">
    <property type="protein sequence ID" value="SIR20584.1"/>
    <property type="molecule type" value="Genomic_DNA"/>
</dbReference>
<gene>
    <name evidence="1" type="ORF">SAMN05421809_0638</name>
</gene>
<sequence>MTSQFLGCGRGVGYAGVDVPRRLVSRQQPTVCPPERIRPYEWLMMVTRVRSTEGDVAAIEWGSWGLDGLPNRENERRVSIGGVCR</sequence>
<evidence type="ECO:0000313" key="2">
    <source>
        <dbReference type="Proteomes" id="UP000185687"/>
    </source>
</evidence>
<protein>
    <submittedName>
        <fullName evidence="1">Uncharacterized protein</fullName>
    </submittedName>
</protein>
<evidence type="ECO:0000313" key="1">
    <source>
        <dbReference type="EMBL" id="SIR20584.1"/>
    </source>
</evidence>
<keyword evidence="2" id="KW-1185">Reference proteome</keyword>
<organism evidence="1 2">
    <name type="scientific">Natronorubrum daqingense</name>
    <dbReference type="NCBI Taxonomy" id="588898"/>
    <lineage>
        <taxon>Archaea</taxon>
        <taxon>Methanobacteriati</taxon>
        <taxon>Methanobacteriota</taxon>
        <taxon>Stenosarchaea group</taxon>
        <taxon>Halobacteria</taxon>
        <taxon>Halobacteriales</taxon>
        <taxon>Natrialbaceae</taxon>
        <taxon>Natronorubrum</taxon>
    </lineage>
</organism>
<proteinExistence type="predicted"/>
<name>A0A1N6Z175_9EURY</name>